<reference evidence="4 5" key="1">
    <citation type="submission" date="2016-04" db="EMBL/GenBank/DDBJ databases">
        <title>The genome of Intoshia linei affirms orthonectids as highly simplified spiralians.</title>
        <authorList>
            <person name="Mikhailov K.V."/>
            <person name="Slusarev G.S."/>
            <person name="Nikitin M.A."/>
            <person name="Logacheva M.D."/>
            <person name="Penin A."/>
            <person name="Aleoshin V."/>
            <person name="Panchin Y.V."/>
        </authorList>
    </citation>
    <scope>NUCLEOTIDE SEQUENCE [LARGE SCALE GENOMIC DNA]</scope>
    <source>
        <strain evidence="4">Intl2013</strain>
        <tissue evidence="4">Whole animal</tissue>
    </source>
</reference>
<evidence type="ECO:0000256" key="1">
    <source>
        <dbReference type="ARBA" id="ARBA00006420"/>
    </source>
</evidence>
<dbReference type="SUPFAM" id="SSF117916">
    <property type="entry name" value="Fe-S cluster assembly (FSCA) domain-like"/>
    <property type="match status" value="1"/>
</dbReference>
<dbReference type="SMART" id="SM00932">
    <property type="entry name" value="Nfu_N"/>
    <property type="match status" value="1"/>
</dbReference>
<dbReference type="PANTHER" id="PTHR11178:SF1">
    <property type="entry name" value="NFU1 IRON-SULFUR CLUSTER SCAFFOLD HOMOLOG, MITOCHONDRIAL"/>
    <property type="match status" value="1"/>
</dbReference>
<feature type="domain" description="Scaffold protein Nfu/NifU N-terminal" evidence="3">
    <location>
        <begin position="45"/>
        <end position="134"/>
    </location>
</feature>
<dbReference type="Pfam" id="PF01106">
    <property type="entry name" value="NifU"/>
    <property type="match status" value="1"/>
</dbReference>
<dbReference type="PANTHER" id="PTHR11178">
    <property type="entry name" value="IRON-SULFUR CLUSTER SCAFFOLD PROTEIN NFU-RELATED"/>
    <property type="match status" value="1"/>
</dbReference>
<comment type="similarity">
    <text evidence="1">Belongs to the NifU family.</text>
</comment>
<gene>
    <name evidence="4" type="ORF">A3Q56_02303</name>
</gene>
<accession>A0A177B764</accession>
<dbReference type="InterPro" id="IPR001075">
    <property type="entry name" value="NIF_FeS_clus_asmbl_NifU_C"/>
</dbReference>
<dbReference type="InterPro" id="IPR035433">
    <property type="entry name" value="NFU1-like"/>
</dbReference>
<evidence type="ECO:0000256" key="2">
    <source>
        <dbReference type="ARBA" id="ARBA00018782"/>
    </source>
</evidence>
<sequence>MLRIVNLLQKSCLITSSCRSYTKVGKDKFILKIKPTPINSVRTFIQVQNTPNPHSLKFLPGKNILQNDKMSTMDFPTLESAINSPFARNLFSIKGVKGVFLGTDFVTITKVEDVEWSELKSIIFGNIMDYLSSNLPIVNFDKVEGSKKISTDNESDAEVIEMINELLDSRIRPTVQEDGGDIEYRGYSNGVIKLKLQGACSNCPSSSITLKSGIQNMIQYYIPEVLSVEEVFDESDQIAKDEFENLETKIRVKNRNVDKDKED</sequence>
<comment type="caution">
    <text evidence="4">The sequence shown here is derived from an EMBL/GenBank/DDBJ whole genome shotgun (WGS) entry which is preliminary data.</text>
</comment>
<evidence type="ECO:0000313" key="5">
    <source>
        <dbReference type="Proteomes" id="UP000078046"/>
    </source>
</evidence>
<dbReference type="Gene3D" id="3.30.1370.70">
    <property type="entry name" value="Scaffold protein Nfu/NifU, N-terminal domain"/>
    <property type="match status" value="1"/>
</dbReference>
<keyword evidence="5" id="KW-1185">Reference proteome</keyword>
<dbReference type="InterPro" id="IPR034904">
    <property type="entry name" value="FSCA_dom_sf"/>
</dbReference>
<protein>
    <recommendedName>
        <fullName evidence="2">NFU1 iron-sulfur cluster scaffold homolog, mitochondrial</fullName>
    </recommendedName>
</protein>
<dbReference type="GO" id="GO:0005506">
    <property type="term" value="F:iron ion binding"/>
    <property type="evidence" value="ECO:0007669"/>
    <property type="project" value="InterPro"/>
</dbReference>
<dbReference type="Proteomes" id="UP000078046">
    <property type="component" value="Unassembled WGS sequence"/>
</dbReference>
<dbReference type="SUPFAM" id="SSF110836">
    <property type="entry name" value="Hypothetical protein SAV1430"/>
    <property type="match status" value="1"/>
</dbReference>
<dbReference type="InterPro" id="IPR014824">
    <property type="entry name" value="Nfu/NifU_N"/>
</dbReference>
<dbReference type="AlphaFoldDB" id="A0A177B764"/>
<dbReference type="Pfam" id="PF08712">
    <property type="entry name" value="Nfu_N"/>
    <property type="match status" value="1"/>
</dbReference>
<dbReference type="FunFam" id="3.30.300.130:FF:000001">
    <property type="entry name" value="NFU1 iron-sulfur cluster scaffold"/>
    <property type="match status" value="1"/>
</dbReference>
<dbReference type="GO" id="GO:0016226">
    <property type="term" value="P:iron-sulfur cluster assembly"/>
    <property type="evidence" value="ECO:0007669"/>
    <property type="project" value="InterPro"/>
</dbReference>
<evidence type="ECO:0000259" key="3">
    <source>
        <dbReference type="SMART" id="SM00932"/>
    </source>
</evidence>
<dbReference type="Gene3D" id="3.30.300.130">
    <property type="entry name" value="Fe-S cluster assembly (FSCA)"/>
    <property type="match status" value="1"/>
</dbReference>
<dbReference type="GO" id="GO:0051536">
    <property type="term" value="F:iron-sulfur cluster binding"/>
    <property type="evidence" value="ECO:0007669"/>
    <property type="project" value="InterPro"/>
</dbReference>
<name>A0A177B764_9BILA</name>
<proteinExistence type="inferred from homology"/>
<dbReference type="PIRSF" id="PIRSF036773">
    <property type="entry name" value="HIRIP5"/>
    <property type="match status" value="1"/>
</dbReference>
<dbReference type="EMBL" id="LWCA01000207">
    <property type="protein sequence ID" value="OAF69960.1"/>
    <property type="molecule type" value="Genomic_DNA"/>
</dbReference>
<evidence type="ECO:0000313" key="4">
    <source>
        <dbReference type="EMBL" id="OAF69960.1"/>
    </source>
</evidence>
<dbReference type="GO" id="GO:0005739">
    <property type="term" value="C:mitochondrion"/>
    <property type="evidence" value="ECO:0007669"/>
    <property type="project" value="TreeGrafter"/>
</dbReference>
<dbReference type="InterPro" id="IPR036498">
    <property type="entry name" value="Nfu/NifU_N_sf"/>
</dbReference>
<dbReference type="OrthoDB" id="565552at2759"/>
<organism evidence="4 5">
    <name type="scientific">Intoshia linei</name>
    <dbReference type="NCBI Taxonomy" id="1819745"/>
    <lineage>
        <taxon>Eukaryota</taxon>
        <taxon>Metazoa</taxon>
        <taxon>Spiralia</taxon>
        <taxon>Lophotrochozoa</taxon>
        <taxon>Mesozoa</taxon>
        <taxon>Orthonectida</taxon>
        <taxon>Rhopaluridae</taxon>
        <taxon>Intoshia</taxon>
    </lineage>
</organism>